<keyword evidence="2" id="KW-1185">Reference proteome</keyword>
<dbReference type="KEGG" id="nvi:103316514"/>
<dbReference type="Proteomes" id="UP000002358">
    <property type="component" value="Chromosome 4"/>
</dbReference>
<name>A0A7M7HBS7_NASVI</name>
<dbReference type="PANTHER" id="PTHR37962">
    <property type="entry name" value="MALE STERILE (3) 76CA"/>
    <property type="match status" value="1"/>
</dbReference>
<protein>
    <submittedName>
        <fullName evidence="1">Uncharacterized protein</fullName>
    </submittedName>
</protein>
<evidence type="ECO:0000313" key="1">
    <source>
        <dbReference type="EnsemblMetazoa" id="XP_008208732"/>
    </source>
</evidence>
<dbReference type="OrthoDB" id="5797993at2759"/>
<dbReference type="PANTHER" id="PTHR37962:SF2">
    <property type="entry name" value="MALE STERILE (3) 76CA"/>
    <property type="match status" value="1"/>
</dbReference>
<sequence>MSLPPLFDKGFPNYIKETYGNVDVFWYQAEFTQSRYPPGQEVSEACTLICLLVAQRISQLGLQVLDVDSTPEFNVVIAEAIIEEEALTFGGKKLSMLKEWNFQVFRENLDTTLYRNIKSFLCEWYINPESPNLFMLLITCGRTILFIFQQKTKKVILFDSHGHNSARYSNKGLVVAQSPITSLEELCRWYVREVIHNCYELEADQYELACLYHQQSRRSISSCYECKCSASNNR</sequence>
<dbReference type="GeneID" id="103316514"/>
<dbReference type="RefSeq" id="XP_008208732.1">
    <property type="nucleotide sequence ID" value="XM_008210510.4"/>
</dbReference>
<organism evidence="1 2">
    <name type="scientific">Nasonia vitripennis</name>
    <name type="common">Parasitic wasp</name>
    <dbReference type="NCBI Taxonomy" id="7425"/>
    <lineage>
        <taxon>Eukaryota</taxon>
        <taxon>Metazoa</taxon>
        <taxon>Ecdysozoa</taxon>
        <taxon>Arthropoda</taxon>
        <taxon>Hexapoda</taxon>
        <taxon>Insecta</taxon>
        <taxon>Pterygota</taxon>
        <taxon>Neoptera</taxon>
        <taxon>Endopterygota</taxon>
        <taxon>Hymenoptera</taxon>
        <taxon>Apocrita</taxon>
        <taxon>Proctotrupomorpha</taxon>
        <taxon>Chalcidoidea</taxon>
        <taxon>Pteromalidae</taxon>
        <taxon>Pteromalinae</taxon>
        <taxon>Nasonia</taxon>
    </lineage>
</organism>
<accession>A0A7M7HBS7</accession>
<dbReference type="AlphaFoldDB" id="A0A7M7HBS7"/>
<evidence type="ECO:0000313" key="2">
    <source>
        <dbReference type="Proteomes" id="UP000002358"/>
    </source>
</evidence>
<proteinExistence type="predicted"/>
<dbReference type="EnsemblMetazoa" id="XM_008210510">
    <property type="protein sequence ID" value="XP_008208732"/>
    <property type="gene ID" value="LOC103316514"/>
</dbReference>
<reference evidence="1" key="1">
    <citation type="submission" date="2021-01" db="UniProtKB">
        <authorList>
            <consortium name="EnsemblMetazoa"/>
        </authorList>
    </citation>
    <scope>IDENTIFICATION</scope>
</reference>